<organism evidence="10 11">
    <name type="scientific">Pseudoramibacter alactolyticus ATCC 23263</name>
    <dbReference type="NCBI Taxonomy" id="887929"/>
    <lineage>
        <taxon>Bacteria</taxon>
        <taxon>Bacillati</taxon>
        <taxon>Bacillota</taxon>
        <taxon>Clostridia</taxon>
        <taxon>Eubacteriales</taxon>
        <taxon>Eubacteriaceae</taxon>
        <taxon>Pseudoramibacter</taxon>
    </lineage>
</organism>
<dbReference type="PANTHER" id="PTHR48105">
    <property type="entry name" value="THIOREDOXIN REDUCTASE 1-RELATED-RELATED"/>
    <property type="match status" value="1"/>
</dbReference>
<evidence type="ECO:0000256" key="7">
    <source>
        <dbReference type="RuleBase" id="RU003880"/>
    </source>
</evidence>
<evidence type="ECO:0000256" key="6">
    <source>
        <dbReference type="ARBA" id="ARBA00023284"/>
    </source>
</evidence>
<dbReference type="AlphaFoldDB" id="E6MEP7"/>
<evidence type="ECO:0000256" key="3">
    <source>
        <dbReference type="ARBA" id="ARBA00022827"/>
    </source>
</evidence>
<dbReference type="Pfam" id="PF07992">
    <property type="entry name" value="Pyr_redox_2"/>
    <property type="match status" value="1"/>
</dbReference>
<comment type="similarity">
    <text evidence="1 7">Belongs to the class-II pyridine nucleotide-disulfide oxidoreductase family.</text>
</comment>
<keyword evidence="6 7" id="KW-0676">Redox-active center</keyword>
<reference evidence="10 11" key="1">
    <citation type="submission" date="2010-12" db="EMBL/GenBank/DDBJ databases">
        <authorList>
            <person name="Muzny D."/>
            <person name="Qin X."/>
            <person name="Deng J."/>
            <person name="Jiang H."/>
            <person name="Liu Y."/>
            <person name="Qu J."/>
            <person name="Song X.-Z."/>
            <person name="Zhang L."/>
            <person name="Thornton R."/>
            <person name="Coyle M."/>
            <person name="Francisco L."/>
            <person name="Jackson L."/>
            <person name="Javaid M."/>
            <person name="Korchina V."/>
            <person name="Kovar C."/>
            <person name="Mata R."/>
            <person name="Mathew T."/>
            <person name="Ngo R."/>
            <person name="Nguyen L."/>
            <person name="Nguyen N."/>
            <person name="Okwuonu G."/>
            <person name="Ongeri F."/>
            <person name="Pham C."/>
            <person name="Simmons D."/>
            <person name="Wilczek-Boney K."/>
            <person name="Hale W."/>
            <person name="Jakkamsetti A."/>
            <person name="Pham P."/>
            <person name="Ruth R."/>
            <person name="San Lucas F."/>
            <person name="Warren J."/>
            <person name="Zhang J."/>
            <person name="Zhao Z."/>
            <person name="Zhou C."/>
            <person name="Zhu D."/>
            <person name="Lee S."/>
            <person name="Bess C."/>
            <person name="Blankenburg K."/>
            <person name="Forbes L."/>
            <person name="Fu Q."/>
            <person name="Gubbala S."/>
            <person name="Hirani K."/>
            <person name="Jayaseelan J.C."/>
            <person name="Lara F."/>
            <person name="Munidasa M."/>
            <person name="Palculict T."/>
            <person name="Patil S."/>
            <person name="Pu L.-L."/>
            <person name="Saada N."/>
            <person name="Tang L."/>
            <person name="Weissenberger G."/>
            <person name="Zhu Y."/>
            <person name="Hemphill L."/>
            <person name="Shang Y."/>
            <person name="Youmans B."/>
            <person name="Ayvaz T."/>
            <person name="Ross M."/>
            <person name="Santibanez J."/>
            <person name="Aqrawi P."/>
            <person name="Gross S."/>
            <person name="Joshi V."/>
            <person name="Fowler G."/>
            <person name="Nazareth L."/>
            <person name="Reid J."/>
            <person name="Worley K."/>
            <person name="Petrosino J."/>
            <person name="Highlander S."/>
            <person name="Gibbs R."/>
        </authorList>
    </citation>
    <scope>NUCLEOTIDE SEQUENCE [LARGE SCALE GENOMIC DNA]</scope>
    <source>
        <strain evidence="10 11">ATCC 23263</strain>
    </source>
</reference>
<keyword evidence="3 7" id="KW-0274">FAD</keyword>
<dbReference type="InterPro" id="IPR036188">
    <property type="entry name" value="FAD/NAD-bd_sf"/>
</dbReference>
<name>E6MEP7_9FIRM</name>
<dbReference type="PROSITE" id="PS00573">
    <property type="entry name" value="PYRIDINE_REDOX_2"/>
    <property type="match status" value="1"/>
</dbReference>
<dbReference type="InterPro" id="IPR005982">
    <property type="entry name" value="Thioredox_Rdtase"/>
</dbReference>
<evidence type="ECO:0000256" key="4">
    <source>
        <dbReference type="ARBA" id="ARBA00023002"/>
    </source>
</evidence>
<dbReference type="STRING" id="887929.HMP0721_0480"/>
<dbReference type="InterPro" id="IPR023753">
    <property type="entry name" value="FAD/NAD-binding_dom"/>
</dbReference>
<dbReference type="PRINTS" id="PR00368">
    <property type="entry name" value="FADPNR"/>
</dbReference>
<feature type="domain" description="FAD/NAD(P)-binding" evidence="9">
    <location>
        <begin position="2"/>
        <end position="290"/>
    </location>
</feature>
<evidence type="ECO:0000256" key="8">
    <source>
        <dbReference type="RuleBase" id="RU003881"/>
    </source>
</evidence>
<keyword evidence="11" id="KW-1185">Reference proteome</keyword>
<dbReference type="Gene3D" id="3.50.50.60">
    <property type="entry name" value="FAD/NAD(P)-binding domain"/>
    <property type="match status" value="2"/>
</dbReference>
<comment type="subunit">
    <text evidence="7">Homodimer.</text>
</comment>
<dbReference type="InterPro" id="IPR008255">
    <property type="entry name" value="Pyr_nucl-diS_OxRdtase_2_AS"/>
</dbReference>
<evidence type="ECO:0000256" key="2">
    <source>
        <dbReference type="ARBA" id="ARBA00022630"/>
    </source>
</evidence>
<evidence type="ECO:0000313" key="10">
    <source>
        <dbReference type="EMBL" id="EFV02572.1"/>
    </source>
</evidence>
<evidence type="ECO:0000259" key="9">
    <source>
        <dbReference type="Pfam" id="PF07992"/>
    </source>
</evidence>
<protein>
    <recommendedName>
        <fullName evidence="7">Thioredoxin reductase</fullName>
        <ecNumber evidence="7">1.8.1.9</ecNumber>
    </recommendedName>
</protein>
<dbReference type="GO" id="GO:0005737">
    <property type="term" value="C:cytoplasm"/>
    <property type="evidence" value="ECO:0007669"/>
    <property type="project" value="InterPro"/>
</dbReference>
<dbReference type="OrthoDB" id="9806179at2"/>
<evidence type="ECO:0000256" key="1">
    <source>
        <dbReference type="ARBA" id="ARBA00009333"/>
    </source>
</evidence>
<keyword evidence="8" id="KW-0521">NADP</keyword>
<evidence type="ECO:0000313" key="11">
    <source>
        <dbReference type="Proteomes" id="UP000004754"/>
    </source>
</evidence>
<comment type="cofactor">
    <cofactor evidence="8">
        <name>FAD</name>
        <dbReference type="ChEBI" id="CHEBI:57692"/>
    </cofactor>
    <text evidence="8">Binds 1 FAD per subunit.</text>
</comment>
<dbReference type="SUPFAM" id="SSF51905">
    <property type="entry name" value="FAD/NAD(P)-binding domain"/>
    <property type="match status" value="1"/>
</dbReference>
<dbReference type="EMBL" id="AEQN01000007">
    <property type="protein sequence ID" value="EFV02572.1"/>
    <property type="molecule type" value="Genomic_DNA"/>
</dbReference>
<dbReference type="EC" id="1.8.1.9" evidence="7"/>
<proteinExistence type="inferred from homology"/>
<dbReference type="GO" id="GO:0019430">
    <property type="term" value="P:removal of superoxide radicals"/>
    <property type="evidence" value="ECO:0007669"/>
    <property type="project" value="UniProtKB-UniRule"/>
</dbReference>
<accession>E6MEP7</accession>
<dbReference type="GO" id="GO:0004791">
    <property type="term" value="F:thioredoxin-disulfide reductase (NADPH) activity"/>
    <property type="evidence" value="ECO:0007669"/>
    <property type="project" value="UniProtKB-UniRule"/>
</dbReference>
<dbReference type="eggNOG" id="COG0492">
    <property type="taxonomic scope" value="Bacteria"/>
</dbReference>
<dbReference type="HOGENOM" id="CLU_031864_5_3_9"/>
<evidence type="ECO:0000256" key="5">
    <source>
        <dbReference type="ARBA" id="ARBA00023157"/>
    </source>
</evidence>
<dbReference type="RefSeq" id="WP_006597899.1">
    <property type="nucleotide sequence ID" value="NZ_GL622359.1"/>
</dbReference>
<comment type="catalytic activity">
    <reaction evidence="7">
        <text>[thioredoxin]-dithiol + NADP(+) = [thioredoxin]-disulfide + NADPH + H(+)</text>
        <dbReference type="Rhea" id="RHEA:20345"/>
        <dbReference type="Rhea" id="RHEA-COMP:10698"/>
        <dbReference type="Rhea" id="RHEA-COMP:10700"/>
        <dbReference type="ChEBI" id="CHEBI:15378"/>
        <dbReference type="ChEBI" id="CHEBI:29950"/>
        <dbReference type="ChEBI" id="CHEBI:50058"/>
        <dbReference type="ChEBI" id="CHEBI:57783"/>
        <dbReference type="ChEBI" id="CHEBI:58349"/>
        <dbReference type="EC" id="1.8.1.9"/>
    </reaction>
</comment>
<dbReference type="PRINTS" id="PR00469">
    <property type="entry name" value="PNDRDTASEII"/>
</dbReference>
<dbReference type="NCBIfam" id="TIGR01292">
    <property type="entry name" value="TRX_reduct"/>
    <property type="match status" value="1"/>
</dbReference>
<keyword evidence="5" id="KW-1015">Disulfide bond</keyword>
<gene>
    <name evidence="10" type="primary">trxB</name>
    <name evidence="10" type="ORF">HMP0721_0480</name>
</gene>
<keyword evidence="2 7" id="KW-0285">Flavoprotein</keyword>
<dbReference type="Proteomes" id="UP000004754">
    <property type="component" value="Unassembled WGS sequence"/>
</dbReference>
<comment type="caution">
    <text evidence="10">The sequence shown here is derived from an EMBL/GenBank/DDBJ whole genome shotgun (WGS) entry which is preliminary data.</text>
</comment>
<sequence>MKDLIIIGSGPAGLTAGIYAERAKMDTIVIERNYMSGGQIIDTYEVDNYPGLPGINGFDLAQKMREHADKLGVNFVNAEVKRVEDLGDVKRIYTDKEVYEAKAVLFTSGAGHSKLGIPGEDTYGGKGVSYCATCDGAFYRGKDVAVIGGGNVAVEDAIFLARGSRKVYVVHRRDELRAIKSLQEQLFAMDNIEMVWDSVATEIVGNDGKTSGVRVHNKKTGTDKVLPVDGVFVAVGIVPNTELFKGICAMDDRGYIIAGEDGKTNTPGFFVAGDARTKQVRQVATAVGDGASVVSSIDRYLTTGEW</sequence>
<dbReference type="InterPro" id="IPR050097">
    <property type="entry name" value="Ferredoxin-NADP_redctase_2"/>
</dbReference>
<keyword evidence="4 7" id="KW-0560">Oxidoreductase</keyword>